<organism evidence="1 2">
    <name type="scientific">Hermetia illucens</name>
    <name type="common">Black soldier fly</name>
    <dbReference type="NCBI Taxonomy" id="343691"/>
    <lineage>
        <taxon>Eukaryota</taxon>
        <taxon>Metazoa</taxon>
        <taxon>Ecdysozoa</taxon>
        <taxon>Arthropoda</taxon>
        <taxon>Hexapoda</taxon>
        <taxon>Insecta</taxon>
        <taxon>Pterygota</taxon>
        <taxon>Neoptera</taxon>
        <taxon>Endopterygota</taxon>
        <taxon>Diptera</taxon>
        <taxon>Brachycera</taxon>
        <taxon>Stratiomyomorpha</taxon>
        <taxon>Stratiomyidae</taxon>
        <taxon>Hermetiinae</taxon>
        <taxon>Hermetia</taxon>
    </lineage>
</organism>
<sequence>MADPFLYRWMTNLDLRARNYVPIIYLAIPGSSNSTSYAVRWNSIPAPIKPWMNFIFDFLVGKFSVNRCKTQNLNVYEQLQNGVRYFDLQICKKSKTANPISGFYFCNGRYCDPVAEPLTLIKKYLESQRQEFVILDFKKFYNMKRFDHDTIQDFLFKLFGKSIFGPRNGFLLDLTLTKAAQMGKQVLIIYRNDNFWENAWPDYCWPLLSVKVDNVEDLCGALESKLKRRQPGTGCISGYIYKPRALTLTSYSRNALTLSSRIRQWLPQQSAGFVSLNAPRLNIITADFIDRQDAAFCKEVIRLNDWSLHTTQIKDDNESYV</sequence>
<evidence type="ECO:0008006" key="3">
    <source>
        <dbReference type="Google" id="ProtNLM"/>
    </source>
</evidence>
<accession>A0A7R8UDT0</accession>
<dbReference type="InterPro" id="IPR051057">
    <property type="entry name" value="PI-PLC_domain"/>
</dbReference>
<evidence type="ECO:0000313" key="1">
    <source>
        <dbReference type="EMBL" id="CAD7078867.1"/>
    </source>
</evidence>
<protein>
    <recommendedName>
        <fullName evidence="3">PI-PLC X domain-containing protein 3</fullName>
    </recommendedName>
</protein>
<dbReference type="InterPro" id="IPR017946">
    <property type="entry name" value="PLC-like_Pdiesterase_TIM-brl"/>
</dbReference>
<proteinExistence type="predicted"/>
<dbReference type="InParanoid" id="A0A7R8UDT0"/>
<keyword evidence="2" id="KW-1185">Reference proteome</keyword>
<dbReference type="PANTHER" id="PTHR13593">
    <property type="match status" value="1"/>
</dbReference>
<reference evidence="1 2" key="1">
    <citation type="submission" date="2020-11" db="EMBL/GenBank/DDBJ databases">
        <authorList>
            <person name="Wallbank WR R."/>
            <person name="Pardo Diaz C."/>
            <person name="Kozak K."/>
            <person name="Martin S."/>
            <person name="Jiggins C."/>
            <person name="Moest M."/>
            <person name="Warren A I."/>
            <person name="Generalovic N T."/>
            <person name="Byers J.R.P. K."/>
            <person name="Montejo-Kovacevich G."/>
            <person name="Yen C E."/>
        </authorList>
    </citation>
    <scope>NUCLEOTIDE SEQUENCE [LARGE SCALE GENOMIC DNA]</scope>
</reference>
<gene>
    <name evidence="1" type="ORF">HERILL_LOCUS2112</name>
</gene>
<dbReference type="GO" id="GO:0008081">
    <property type="term" value="F:phosphoric diester hydrolase activity"/>
    <property type="evidence" value="ECO:0007669"/>
    <property type="project" value="InterPro"/>
</dbReference>
<dbReference type="GO" id="GO:0006629">
    <property type="term" value="P:lipid metabolic process"/>
    <property type="evidence" value="ECO:0007669"/>
    <property type="project" value="InterPro"/>
</dbReference>
<dbReference type="PANTHER" id="PTHR13593:SF113">
    <property type="entry name" value="SI:DKEY-266F7.9"/>
    <property type="match status" value="1"/>
</dbReference>
<dbReference type="AlphaFoldDB" id="A0A7R8UDT0"/>
<dbReference type="SUPFAM" id="SSF51695">
    <property type="entry name" value="PLC-like phosphodiesterases"/>
    <property type="match status" value="1"/>
</dbReference>
<dbReference type="OMA" id="FWENAWP"/>
<dbReference type="EMBL" id="LR899009">
    <property type="protein sequence ID" value="CAD7078867.1"/>
    <property type="molecule type" value="Genomic_DNA"/>
</dbReference>
<name>A0A7R8UDT0_HERIL</name>
<evidence type="ECO:0000313" key="2">
    <source>
        <dbReference type="Proteomes" id="UP000594454"/>
    </source>
</evidence>
<dbReference type="Gene3D" id="3.20.20.190">
    <property type="entry name" value="Phosphatidylinositol (PI) phosphodiesterase"/>
    <property type="match status" value="1"/>
</dbReference>
<dbReference type="Proteomes" id="UP000594454">
    <property type="component" value="Chromosome 1"/>
</dbReference>
<dbReference type="OrthoDB" id="1046782at2759"/>